<gene>
    <name evidence="3" type="ORF">Scep_007651</name>
</gene>
<feature type="compositionally biased region" description="Basic and acidic residues" evidence="2">
    <location>
        <begin position="452"/>
        <end position="461"/>
    </location>
</feature>
<feature type="region of interest" description="Disordered" evidence="2">
    <location>
        <begin position="487"/>
        <end position="558"/>
    </location>
</feature>
<dbReference type="Pfam" id="PF03398">
    <property type="entry name" value="Ist1"/>
    <property type="match status" value="1"/>
</dbReference>
<organism evidence="3 4">
    <name type="scientific">Stephania cephalantha</name>
    <dbReference type="NCBI Taxonomy" id="152367"/>
    <lineage>
        <taxon>Eukaryota</taxon>
        <taxon>Viridiplantae</taxon>
        <taxon>Streptophyta</taxon>
        <taxon>Embryophyta</taxon>
        <taxon>Tracheophyta</taxon>
        <taxon>Spermatophyta</taxon>
        <taxon>Magnoliopsida</taxon>
        <taxon>Ranunculales</taxon>
        <taxon>Menispermaceae</taxon>
        <taxon>Menispermoideae</taxon>
        <taxon>Cissampelideae</taxon>
        <taxon>Stephania</taxon>
    </lineage>
</organism>
<dbReference type="PANTHER" id="PTHR12161:SF14">
    <property type="entry name" value="REGULATOR OF VPS4 ACTIVITY IN THE MVB PATHWAY PROTEIN"/>
    <property type="match status" value="1"/>
</dbReference>
<dbReference type="Gene3D" id="1.20.1260.60">
    <property type="entry name" value="Vacuolar protein sorting-associated protein Ist1"/>
    <property type="match status" value="1"/>
</dbReference>
<dbReference type="Proteomes" id="UP001419268">
    <property type="component" value="Unassembled WGS sequence"/>
</dbReference>
<feature type="compositionally biased region" description="Polar residues" evidence="2">
    <location>
        <begin position="378"/>
        <end position="392"/>
    </location>
</feature>
<feature type="region of interest" description="Disordered" evidence="2">
    <location>
        <begin position="588"/>
        <end position="653"/>
    </location>
</feature>
<dbReference type="InterPro" id="IPR005061">
    <property type="entry name" value="Ist1"/>
</dbReference>
<feature type="compositionally biased region" description="Basic and acidic residues" evidence="2">
    <location>
        <begin position="266"/>
        <end position="317"/>
    </location>
</feature>
<comment type="caution">
    <text evidence="3">The sequence shown here is derived from an EMBL/GenBank/DDBJ whole genome shotgun (WGS) entry which is preliminary data.</text>
</comment>
<dbReference type="PANTHER" id="PTHR12161">
    <property type="entry name" value="IST1 FAMILY MEMBER"/>
    <property type="match status" value="1"/>
</dbReference>
<dbReference type="EMBL" id="JBBNAG010000003">
    <property type="protein sequence ID" value="KAK9148894.1"/>
    <property type="molecule type" value="Genomic_DNA"/>
</dbReference>
<accession>A0AAP0KC94</accession>
<evidence type="ECO:0000313" key="4">
    <source>
        <dbReference type="Proteomes" id="UP001419268"/>
    </source>
</evidence>
<sequence>MLDGLLGRGFSSKSKSLIKLIKARIDMIRRKRNAVQKFLKKDVADLLKSGHDANAYGRAAGLVIELDMSYCYDAMEQFCGLVARHLSIMQKQSECPEECKEAVATLMFAAARFSDLPELRDLRNIFMEKYGNSLECYASQEFVKKQAGNSPPLVDTKLQLMQDIAKEFSLKWDRKAFELTLFSAPGSLQDQPQRKRSNDPTKDVRGPQAGHSNNSMKKEFQDVSSFGRPDPADHAHKPQDSRREASLKEDKREVLYQKQQPSVGDGYKHNLSKDRTSERARQDNAGHGRREFPNEVYKGHGGQEEATLHRDNQDTLPHRRWGSADNGSKPGNGRGNGYLQRDHHQITFSEESELENNRVETLHKRENQETLSYRDQEYSSSYGRKQTAQSNHDNIHFDGSRHKATPDRGSEKNPAETDSVSPQVRKVIPPPYVKPNVGKYGAQNAASLPDKSPIDRPIYDRDFTENRTESSQSRLEHNYHERQVVGSARISGRGDEKAQYDQDELVADTKPMPRSVRRRQKLPPPPGNEHMSNAGVDDEIEKRHRRSHRRHEDVRRNGLQLALDDGHELTDEEEKMMDRLLMHYSKKSSKYDADKVPSALRPKATASSLDNAADEGHSRHRQNADGARTNTGSFSRIRSLPTEPVSSPTEAIRLPTRATSFEPDILNQAGHVHPKLPDIDELTAKFTALKGR</sequence>
<feature type="compositionally biased region" description="Basic and acidic residues" evidence="2">
    <location>
        <begin position="230"/>
        <end position="255"/>
    </location>
</feature>
<feature type="compositionally biased region" description="Basic and acidic residues" evidence="2">
    <location>
        <begin position="393"/>
        <end position="415"/>
    </location>
</feature>
<protein>
    <recommendedName>
        <fullName evidence="5">IST1-like protein</fullName>
    </recommendedName>
</protein>
<reference evidence="3 4" key="1">
    <citation type="submission" date="2024-01" db="EMBL/GenBank/DDBJ databases">
        <title>Genome assemblies of Stephania.</title>
        <authorList>
            <person name="Yang L."/>
        </authorList>
    </citation>
    <scope>NUCLEOTIDE SEQUENCE [LARGE SCALE GENOMIC DNA]</scope>
    <source>
        <strain evidence="3">JXDWG</strain>
        <tissue evidence="3">Leaf</tissue>
    </source>
</reference>
<dbReference type="InterPro" id="IPR042277">
    <property type="entry name" value="IST1-like"/>
</dbReference>
<feature type="region of interest" description="Disordered" evidence="2">
    <location>
        <begin position="186"/>
        <end position="461"/>
    </location>
</feature>
<evidence type="ECO:0000313" key="3">
    <source>
        <dbReference type="EMBL" id="KAK9148894.1"/>
    </source>
</evidence>
<evidence type="ECO:0008006" key="5">
    <source>
        <dbReference type="Google" id="ProtNLM"/>
    </source>
</evidence>
<dbReference type="AlphaFoldDB" id="A0AAP0KC94"/>
<feature type="compositionally biased region" description="Basic and acidic residues" evidence="2">
    <location>
        <begin position="355"/>
        <end position="377"/>
    </location>
</feature>
<comment type="similarity">
    <text evidence="1">Belongs to the IST1 family.</text>
</comment>
<dbReference type="GO" id="GO:0015031">
    <property type="term" value="P:protein transport"/>
    <property type="evidence" value="ECO:0007669"/>
    <property type="project" value="InterPro"/>
</dbReference>
<evidence type="ECO:0000256" key="2">
    <source>
        <dbReference type="SAM" id="MobiDB-lite"/>
    </source>
</evidence>
<feature type="compositionally biased region" description="Basic and acidic residues" evidence="2">
    <location>
        <begin position="192"/>
        <end position="205"/>
    </location>
</feature>
<dbReference type="FunFam" id="1.20.1260.60:FF:000002">
    <property type="entry name" value="Vacuolar protein sorting-associated protein IST1"/>
    <property type="match status" value="1"/>
</dbReference>
<name>A0AAP0KC94_9MAGN</name>
<proteinExistence type="inferred from homology"/>
<keyword evidence="4" id="KW-1185">Reference proteome</keyword>
<evidence type="ECO:0000256" key="1">
    <source>
        <dbReference type="ARBA" id="ARBA00005536"/>
    </source>
</evidence>